<comment type="caution">
    <text evidence="7">The sequence shown here is derived from an EMBL/GenBank/DDBJ whole genome shotgun (WGS) entry which is preliminary data.</text>
</comment>
<evidence type="ECO:0000256" key="4">
    <source>
        <dbReference type="SAM" id="Coils"/>
    </source>
</evidence>
<feature type="coiled-coil region" evidence="4">
    <location>
        <begin position="30"/>
        <end position="78"/>
    </location>
</feature>
<comment type="subcellular location">
    <subcellularLocation>
        <location evidence="1">Nucleus</location>
    </subcellularLocation>
</comment>
<accession>A0A1J9RUG2</accession>
<dbReference type="Pfam" id="PF08573">
    <property type="entry name" value="SAE2"/>
    <property type="match status" value="1"/>
</dbReference>
<protein>
    <submittedName>
        <fullName evidence="7">Dna repair protein sae2</fullName>
    </submittedName>
</protein>
<dbReference type="AlphaFoldDB" id="A0A1J9RUG2"/>
<feature type="compositionally biased region" description="Basic and acidic residues" evidence="5">
    <location>
        <begin position="550"/>
        <end position="569"/>
    </location>
</feature>
<feature type="domain" description="DNA endonuclease activator Ctp1 C-terminal" evidence="6">
    <location>
        <begin position="684"/>
        <end position="814"/>
    </location>
</feature>
<dbReference type="OrthoDB" id="5801062at2759"/>
<dbReference type="GO" id="GO:0006281">
    <property type="term" value="P:DNA repair"/>
    <property type="evidence" value="ECO:0007669"/>
    <property type="project" value="InterPro"/>
</dbReference>
<dbReference type="STRING" id="236234.A0A1J9RUG2"/>
<feature type="region of interest" description="Disordered" evidence="5">
    <location>
        <begin position="272"/>
        <end position="383"/>
    </location>
</feature>
<evidence type="ECO:0000313" key="7">
    <source>
        <dbReference type="EMBL" id="OJD31492.1"/>
    </source>
</evidence>
<keyword evidence="4" id="KW-0175">Coiled coil</keyword>
<keyword evidence="3" id="KW-0539">Nucleus</keyword>
<feature type="compositionally biased region" description="Polar residues" evidence="5">
    <location>
        <begin position="192"/>
        <end position="202"/>
    </location>
</feature>
<dbReference type="EMBL" id="MNUE01000047">
    <property type="protein sequence ID" value="OJD31492.1"/>
    <property type="molecule type" value="Genomic_DNA"/>
</dbReference>
<feature type="compositionally biased region" description="Basic and acidic residues" evidence="5">
    <location>
        <begin position="169"/>
        <end position="178"/>
    </location>
</feature>
<feature type="compositionally biased region" description="Low complexity" evidence="5">
    <location>
        <begin position="626"/>
        <end position="639"/>
    </location>
</feature>
<evidence type="ECO:0000313" key="8">
    <source>
        <dbReference type="Proteomes" id="UP000183809"/>
    </source>
</evidence>
<evidence type="ECO:0000256" key="5">
    <source>
        <dbReference type="SAM" id="MobiDB-lite"/>
    </source>
</evidence>
<sequence>MEEKPDEAALQWLEVDDTDGAIERHSAILQQNIRTNNLRHQNEKRALERNNTELLVRLQNLEREHEELKCQLEAAIQASTSAAPQTKPLSTTNTSAPPRSSATVSTQEATVPFHEHKELERMYHVVLRENDGLRINSERLAKQHDVMKGRVKEWSTWASKERERRRKDRRENATEKSVKSSLVDMDRPPTPMSNVSQSSKAQPTPEHGLEPGDMHKTIVEQAFHFLEHHESPLRGASAAADLPETILSDGHQLPDELPQTYHVADIHAALQQQQHMKDLSKPQRMLSSQQDQVQAPSHSRNGSLRLTSSQTTQDVDDDHENMQDAGKHVGQHHSSDDEPTIVSERSLKRRHPSHVQVHQDSVGRQSGPSPHVKAEPSDTQATAPAVPALLNRVSTLDLDAMGIQIQTPRKRRRMQDAIDSSQLQGEVWAKSRPALLRERSSSLPLDFPQKTGSAKEAKLEAHDKAAIYELPDSDPSPTAEEQDDPLGSATAILTRSPDNPRKASALRSRDVNIQPRPRLETFSALRPRRRGDENRGAKAVPMLSEDGEDTEIRELSPLKMQESDRRFAELYENPPPARKALKSPRTPAPNSATRASPRSTVAKRRDAATPKLRKAAAQTSSKKHLTPQPLTPQTGTRTPNSTRSLRQRQRQQAPSVPLRTKTISDLNLSDFKINPNANAGLDFAFTEVVRNHDVRRCLPGCTKYECCGRELHGMVRAGLKPPLPHSFWENSQSQQERPFINEQEAEDHRYLGWFMGSGYSRDRVDAMPIVQREDLVVQAKVKLLANQVGRHRNAHERSRTPPGFWRVDFPGTQEREKDKEEAQRREREVVEERWREAMTEGGRWKFVDE</sequence>
<name>A0A1J9RUG2_9PEZI</name>
<feature type="region of interest" description="Disordered" evidence="5">
    <location>
        <begin position="79"/>
        <end position="109"/>
    </location>
</feature>
<evidence type="ECO:0000256" key="3">
    <source>
        <dbReference type="ARBA" id="ARBA00023242"/>
    </source>
</evidence>
<dbReference type="GO" id="GO:0005634">
    <property type="term" value="C:nucleus"/>
    <property type="evidence" value="ECO:0007669"/>
    <property type="project" value="UniProtKB-SubCell"/>
</dbReference>
<dbReference type="Proteomes" id="UP000183809">
    <property type="component" value="Unassembled WGS sequence"/>
</dbReference>
<keyword evidence="8" id="KW-1185">Reference proteome</keyword>
<dbReference type="GeneID" id="31016638"/>
<evidence type="ECO:0000256" key="2">
    <source>
        <dbReference type="ARBA" id="ARBA00022763"/>
    </source>
</evidence>
<feature type="compositionally biased region" description="Polar residues" evidence="5">
    <location>
        <begin position="588"/>
        <end position="599"/>
    </location>
</feature>
<feature type="compositionally biased region" description="Polar residues" evidence="5">
    <location>
        <begin position="356"/>
        <end position="368"/>
    </location>
</feature>
<dbReference type="InterPro" id="IPR013882">
    <property type="entry name" value="Ctp1_C"/>
</dbReference>
<organism evidence="7 8">
    <name type="scientific">Diplodia corticola</name>
    <dbReference type="NCBI Taxonomy" id="236234"/>
    <lineage>
        <taxon>Eukaryota</taxon>
        <taxon>Fungi</taxon>
        <taxon>Dikarya</taxon>
        <taxon>Ascomycota</taxon>
        <taxon>Pezizomycotina</taxon>
        <taxon>Dothideomycetes</taxon>
        <taxon>Dothideomycetes incertae sedis</taxon>
        <taxon>Botryosphaeriales</taxon>
        <taxon>Botryosphaeriaceae</taxon>
        <taxon>Diplodia</taxon>
    </lineage>
</organism>
<evidence type="ECO:0000256" key="1">
    <source>
        <dbReference type="ARBA" id="ARBA00004123"/>
    </source>
</evidence>
<dbReference type="RefSeq" id="XP_020127752.1">
    <property type="nucleotide sequence ID" value="XM_020276377.1"/>
</dbReference>
<feature type="compositionally biased region" description="Polar residues" evidence="5">
    <location>
        <begin position="285"/>
        <end position="306"/>
    </location>
</feature>
<feature type="region of interest" description="Disordered" evidence="5">
    <location>
        <begin position="792"/>
        <end position="827"/>
    </location>
</feature>
<feature type="region of interest" description="Disordered" evidence="5">
    <location>
        <begin position="468"/>
        <end position="661"/>
    </location>
</feature>
<evidence type="ECO:0000259" key="6">
    <source>
        <dbReference type="Pfam" id="PF08573"/>
    </source>
</evidence>
<feature type="compositionally biased region" description="Basic and acidic residues" evidence="5">
    <location>
        <begin position="813"/>
        <end position="827"/>
    </location>
</feature>
<feature type="region of interest" description="Disordered" evidence="5">
    <location>
        <begin position="158"/>
        <end position="212"/>
    </location>
</feature>
<keyword evidence="2" id="KW-0227">DNA damage</keyword>
<gene>
    <name evidence="7" type="ORF">BKCO1_4700027</name>
</gene>
<reference evidence="7 8" key="1">
    <citation type="submission" date="2016-10" db="EMBL/GenBank/DDBJ databases">
        <title>Proteomics and genomics reveal pathogen-plant mechanisms compatible with a hemibiotrophic lifestyle of Diplodia corticola.</title>
        <authorList>
            <person name="Fernandes I."/>
            <person name="De Jonge R."/>
            <person name="Van De Peer Y."/>
            <person name="Devreese B."/>
            <person name="Alves A."/>
            <person name="Esteves A.C."/>
        </authorList>
    </citation>
    <scope>NUCLEOTIDE SEQUENCE [LARGE SCALE GENOMIC DNA]</scope>
    <source>
        <strain evidence="7 8">CBS 112549</strain>
    </source>
</reference>
<proteinExistence type="predicted"/>